<protein>
    <submittedName>
        <fullName evidence="3">Spore cortex-lytic enzyme</fullName>
    </submittedName>
</protein>
<dbReference type="InterPro" id="IPR011105">
    <property type="entry name" value="Cell_wall_hydrolase_SleB"/>
</dbReference>
<feature type="domain" description="Cell wall hydrolase SleB" evidence="2">
    <location>
        <begin position="115"/>
        <end position="223"/>
    </location>
</feature>
<dbReference type="InterPro" id="IPR042047">
    <property type="entry name" value="SleB_dom1"/>
</dbReference>
<evidence type="ECO:0000259" key="2">
    <source>
        <dbReference type="Pfam" id="PF07486"/>
    </source>
</evidence>
<name>A0A245ZTC9_9SPHN</name>
<evidence type="ECO:0000256" key="1">
    <source>
        <dbReference type="SAM" id="MobiDB-lite"/>
    </source>
</evidence>
<comment type="caution">
    <text evidence="3">The sequence shown here is derived from an EMBL/GenBank/DDBJ whole genome shotgun (WGS) entry which is preliminary data.</text>
</comment>
<reference evidence="3 4" key="1">
    <citation type="submission" date="2017-03" db="EMBL/GenBank/DDBJ databases">
        <title>Genome sequence of Sphingomonas mucosissima DSM 17494.</title>
        <authorList>
            <person name="Poehlein A."/>
            <person name="Wuebbeler J.H."/>
            <person name="Steinbuechel A."/>
            <person name="Daniel R."/>
        </authorList>
    </citation>
    <scope>NUCLEOTIDE SEQUENCE [LARGE SCALE GENOMIC DNA]</scope>
    <source>
        <strain evidence="3 4">DSM 17494</strain>
    </source>
</reference>
<evidence type="ECO:0000313" key="3">
    <source>
        <dbReference type="EMBL" id="OWK32991.1"/>
    </source>
</evidence>
<dbReference type="OrthoDB" id="9785345at2"/>
<keyword evidence="4" id="KW-1185">Reference proteome</keyword>
<dbReference type="Proteomes" id="UP000197783">
    <property type="component" value="Unassembled WGS sequence"/>
</dbReference>
<dbReference type="RefSeq" id="WP_088332932.1">
    <property type="nucleotide sequence ID" value="NZ_NBBJ01000001.1"/>
</dbReference>
<sequence>MPKLRPLHLILAVIALVAIALPLIVTHLVPTARTEASTPSILKQRRVVPRVTPPPVEPVEYAAIAPEDARAINAAVPFVKGPVPPARPFRFVGGAEDFARAADCLAAAAYYEAGDDAVGESAVVQVVLNRLRHPAFPKTVCGVVFQGAERTTGCQFTFTCDGALRRTPSPAAWTRARDIATKALRGAVYKPVGWATHYHTDWVVPYWSSSLDKIAELHTHLFFRWTGWWGTGPAFNRGQQPGEATVSKLAAISEYHRGGAALGDDVQLADAVPFFGRTPAPLAGDRDTFLTALNPAQADTFQTMALASCGDRQRCKFMGWTEPDAMAFTLPLTPDQMNAMSFSYIRDRGSNFERALWNCDEFKKRTPCMKRLTLRAAPAPRENVRGPSELDGVRRKAEAAEPPPGNAAGVE</sequence>
<dbReference type="GO" id="GO:0016787">
    <property type="term" value="F:hydrolase activity"/>
    <property type="evidence" value="ECO:0007669"/>
    <property type="project" value="InterPro"/>
</dbReference>
<organism evidence="3 4">
    <name type="scientific">Sphingomonas mucosissima</name>
    <dbReference type="NCBI Taxonomy" id="370959"/>
    <lineage>
        <taxon>Bacteria</taxon>
        <taxon>Pseudomonadati</taxon>
        <taxon>Pseudomonadota</taxon>
        <taxon>Alphaproteobacteria</taxon>
        <taxon>Sphingomonadales</taxon>
        <taxon>Sphingomonadaceae</taxon>
        <taxon>Sphingomonas</taxon>
    </lineage>
</organism>
<accession>A0A245ZTC9</accession>
<proteinExistence type="predicted"/>
<dbReference type="Gene3D" id="1.10.10.2520">
    <property type="entry name" value="Cell wall hydrolase SleB, domain 1"/>
    <property type="match status" value="1"/>
</dbReference>
<evidence type="ECO:0000313" key="4">
    <source>
        <dbReference type="Proteomes" id="UP000197783"/>
    </source>
</evidence>
<dbReference type="AlphaFoldDB" id="A0A245ZTC9"/>
<dbReference type="EMBL" id="NBBJ01000001">
    <property type="protein sequence ID" value="OWK32991.1"/>
    <property type="molecule type" value="Genomic_DNA"/>
</dbReference>
<dbReference type="Pfam" id="PF07486">
    <property type="entry name" value="Hydrolase_2"/>
    <property type="match status" value="1"/>
</dbReference>
<feature type="region of interest" description="Disordered" evidence="1">
    <location>
        <begin position="377"/>
        <end position="411"/>
    </location>
</feature>
<gene>
    <name evidence="3" type="primary">sleB_1</name>
    <name evidence="3" type="ORF">SPMU_13350</name>
</gene>